<accession>F9W4Z2</accession>
<dbReference type="GO" id="GO:0006508">
    <property type="term" value="P:proteolysis"/>
    <property type="evidence" value="ECO:0007669"/>
    <property type="project" value="UniProtKB-KW"/>
</dbReference>
<keyword evidence="5" id="KW-0833">Ubl conjugation pathway</keyword>
<name>F9W4Z2_TRYCI</name>
<comment type="catalytic activity">
    <reaction evidence="1">
        <text>Thiol-dependent hydrolysis of ester, thioester, amide, peptide and isopeptide bonds formed by the C-terminal Gly of ubiquitin (a 76-residue protein attached to proteins as an intracellular targeting signal).</text>
        <dbReference type="EC" id="3.4.19.12"/>
    </reaction>
</comment>
<comment type="similarity">
    <text evidence="2">Belongs to the MINDY deubiquitinase family. FAM188 subfamily.</text>
</comment>
<dbReference type="GO" id="GO:1990380">
    <property type="term" value="F:K48-linked deubiquitinase activity"/>
    <property type="evidence" value="ECO:0007669"/>
    <property type="project" value="InterPro"/>
</dbReference>
<comment type="caution">
    <text evidence="13">The sequence shown here is derived from an EMBL/GenBank/DDBJ whole genome shotgun (WGS) entry which is preliminary data.</text>
</comment>
<keyword evidence="7" id="KW-0788">Thiol protease</keyword>
<evidence type="ECO:0000256" key="10">
    <source>
        <dbReference type="ARBA" id="ARBA00041360"/>
    </source>
</evidence>
<evidence type="ECO:0000256" key="3">
    <source>
        <dbReference type="ARBA" id="ARBA00012759"/>
    </source>
</evidence>
<dbReference type="Pfam" id="PF13898">
    <property type="entry name" value="MINDY-3_4_CD"/>
    <property type="match status" value="1"/>
</dbReference>
<keyword evidence="4" id="KW-0645">Protease</keyword>
<evidence type="ECO:0000256" key="8">
    <source>
        <dbReference type="ARBA" id="ARBA00037630"/>
    </source>
</evidence>
<dbReference type="EMBL" id="CAEQ01000632">
    <property type="protein sequence ID" value="CCD12239.1"/>
    <property type="molecule type" value="Genomic_DNA"/>
</dbReference>
<reference evidence="14" key="1">
    <citation type="submission" date="2011-07" db="EMBL/GenBank/DDBJ databases">
        <title>Divergent evolution of antigenic variation in African trypanosomes.</title>
        <authorList>
            <person name="Jackson A.P."/>
            <person name="Berry A."/>
            <person name="Allison H.C."/>
            <person name="Burton P."/>
            <person name="Anderson J."/>
            <person name="Aslett M."/>
            <person name="Brown R."/>
            <person name="Corton N."/>
            <person name="Harris D."/>
            <person name="Hauser H."/>
            <person name="Gamble J."/>
            <person name="Gilderthorp R."/>
            <person name="McQuillan J."/>
            <person name="Quail M.A."/>
            <person name="Sanders M."/>
            <person name="Van Tonder A."/>
            <person name="Ginger M.L."/>
            <person name="Donelson J.E."/>
            <person name="Field M.C."/>
            <person name="Barry J.D."/>
            <person name="Berriman M."/>
            <person name="Hertz-Fowler C."/>
        </authorList>
    </citation>
    <scope>NUCLEOTIDE SEQUENCE [LARGE SCALE GENOMIC DNA]</scope>
    <source>
        <strain evidence="14">IL3000</strain>
    </source>
</reference>
<evidence type="ECO:0000256" key="9">
    <source>
        <dbReference type="ARBA" id="ARBA00039781"/>
    </source>
</evidence>
<feature type="domain" description="Deubiquitinating enzyme MINDY-3/4 conserved" evidence="12">
    <location>
        <begin position="212"/>
        <end position="428"/>
    </location>
</feature>
<dbReference type="InterPro" id="IPR039785">
    <property type="entry name" value="MINY3/4"/>
</dbReference>
<evidence type="ECO:0000256" key="6">
    <source>
        <dbReference type="ARBA" id="ARBA00022801"/>
    </source>
</evidence>
<dbReference type="Proteomes" id="UP000000702">
    <property type="component" value="Unassembled WGS sequence"/>
</dbReference>
<evidence type="ECO:0000259" key="12">
    <source>
        <dbReference type="SMART" id="SM01174"/>
    </source>
</evidence>
<proteinExistence type="inferred from homology"/>
<dbReference type="GO" id="GO:0004843">
    <property type="term" value="F:cysteine-type deubiquitinase activity"/>
    <property type="evidence" value="ECO:0007669"/>
    <property type="project" value="UniProtKB-EC"/>
</dbReference>
<dbReference type="AlphaFoldDB" id="F9W4Z2"/>
<comment type="function">
    <text evidence="8">Probable hydrolase that can remove 'Lys-48'-linked conjugated ubiquitin from proteins.</text>
</comment>
<dbReference type="VEuPathDB" id="TriTrypDB:TcIL3000_0_31400"/>
<evidence type="ECO:0000256" key="2">
    <source>
        <dbReference type="ARBA" id="ARBA00011074"/>
    </source>
</evidence>
<dbReference type="PANTHER" id="PTHR12473:SF8">
    <property type="entry name" value="UBIQUITIN CARBOXYL-TERMINAL HYDROLASE MINDY-4-RELATED"/>
    <property type="match status" value="1"/>
</dbReference>
<evidence type="ECO:0000256" key="7">
    <source>
        <dbReference type="ARBA" id="ARBA00022807"/>
    </source>
</evidence>
<dbReference type="Pfam" id="PF26038">
    <property type="entry name" value="Dimer_MINDY4_N"/>
    <property type="match status" value="1"/>
</dbReference>
<reference evidence="13 14" key="2">
    <citation type="journal article" date="2012" name="Proc. Natl. Acad. Sci. U.S.A.">
        <title>Antigenic diversity is generated by distinct evolutionary mechanisms in African trypanosome species.</title>
        <authorList>
            <person name="Jackson A.P."/>
            <person name="Berry A."/>
            <person name="Aslett M."/>
            <person name="Allison H.C."/>
            <person name="Burton P."/>
            <person name="Vavrova-Anderson J."/>
            <person name="Brown R."/>
            <person name="Browne H."/>
            <person name="Corton N."/>
            <person name="Hauser H."/>
            <person name="Gamble J."/>
            <person name="Gilderthorp R."/>
            <person name="Marcello L."/>
            <person name="McQuillan J."/>
            <person name="Otto T.D."/>
            <person name="Quail M.A."/>
            <person name="Sanders M.J."/>
            <person name="van Tonder A."/>
            <person name="Ginger M.L."/>
            <person name="Field M.C."/>
            <person name="Barry J.D."/>
            <person name="Hertz-Fowler C."/>
            <person name="Berriman M."/>
        </authorList>
    </citation>
    <scope>NUCLEOTIDE SEQUENCE [LARGE SCALE GENOMIC DNA]</scope>
    <source>
        <strain evidence="13 14">IL3000</strain>
    </source>
</reference>
<dbReference type="EC" id="3.4.19.12" evidence="3"/>
<dbReference type="InterPro" id="IPR059022">
    <property type="entry name" value="MINDY4_N"/>
</dbReference>
<organism evidence="13 14">
    <name type="scientific">Trypanosoma congolense (strain IL3000)</name>
    <dbReference type="NCBI Taxonomy" id="1068625"/>
    <lineage>
        <taxon>Eukaryota</taxon>
        <taxon>Discoba</taxon>
        <taxon>Euglenozoa</taxon>
        <taxon>Kinetoplastea</taxon>
        <taxon>Metakinetoplastina</taxon>
        <taxon>Trypanosomatida</taxon>
        <taxon>Trypanosomatidae</taxon>
        <taxon>Trypanosoma</taxon>
        <taxon>Nannomonas</taxon>
    </lineage>
</organism>
<feature type="region of interest" description="Disordered" evidence="11">
    <location>
        <begin position="102"/>
        <end position="202"/>
    </location>
</feature>
<evidence type="ECO:0000256" key="4">
    <source>
        <dbReference type="ARBA" id="ARBA00022670"/>
    </source>
</evidence>
<keyword evidence="14" id="KW-1185">Reference proteome</keyword>
<dbReference type="GO" id="GO:0071108">
    <property type="term" value="P:protein K48-linked deubiquitination"/>
    <property type="evidence" value="ECO:0007669"/>
    <property type="project" value="InterPro"/>
</dbReference>
<gene>
    <name evidence="13" type="ORF">TCIL3000_0_31400</name>
</gene>
<sequence length="456" mass="49992">MPPKKDSDAPVYSLPHERQVELLSEALLREYMHKRKFTETLRAFDEENPRGSDTISSRALMSDLMTLKPETQKSMKSDGIETIMEMLCCLRVRRRLEVEDLKKRAAAKPPPTPEKLKKKKRKNRDGSKGGKGKNEKKRITAKEFEEDSSSNSDPPDDDAKHKRREPRGSFGYEDHSGDDSGNDGSLSDHVFNSADKNGPKTQVGKKLARSMMSLLCNDDTLPESFLKQGFVFDDDVDYGLIQWKRGPDGVMAAVQAFVCAFFFKGACMDVRRHQKQCLFRSLMTILYNAQPQARLVCLVDGAINTDNVEADMANLTLRCEFATLQDVESTLRGFVDNWTQPKGSGVFCFLISVLLSRGLKTVAAGCPAGSRLINPEGNCSEVLGKLFMPSEASGSSAPGDDDEFVLGSLALGMGSGGITCGFLTRAHDGTATAVYPTPSFPCVGSRITGGILPGFS</sequence>
<dbReference type="PANTHER" id="PTHR12473">
    <property type="entry name" value="UBIQUITIN CARBOXYL-TERMINAL HYDROLASE MINDY-4-RELATED"/>
    <property type="match status" value="1"/>
</dbReference>
<evidence type="ECO:0000256" key="5">
    <source>
        <dbReference type="ARBA" id="ARBA00022786"/>
    </source>
</evidence>
<keyword evidence="6" id="KW-0378">Hydrolase</keyword>
<dbReference type="OMA" id="MDCLKSW"/>
<evidence type="ECO:0000256" key="11">
    <source>
        <dbReference type="SAM" id="MobiDB-lite"/>
    </source>
</evidence>
<protein>
    <recommendedName>
        <fullName evidence="9">Probable ubiquitin carboxyl-terminal hydrolase MINDY-4</fullName>
        <ecNumber evidence="3">3.4.19.12</ecNumber>
    </recommendedName>
    <alternativeName>
        <fullName evidence="10">Probable deubiquitinating enzyme MINDY-4</fullName>
    </alternativeName>
</protein>
<evidence type="ECO:0000313" key="14">
    <source>
        <dbReference type="Proteomes" id="UP000000702"/>
    </source>
</evidence>
<dbReference type="SMART" id="SM01174">
    <property type="entry name" value="DUF4205"/>
    <property type="match status" value="1"/>
</dbReference>
<evidence type="ECO:0000256" key="1">
    <source>
        <dbReference type="ARBA" id="ARBA00000707"/>
    </source>
</evidence>
<evidence type="ECO:0000313" key="13">
    <source>
        <dbReference type="EMBL" id="CCD12239.1"/>
    </source>
</evidence>
<dbReference type="InterPro" id="IPR025257">
    <property type="entry name" value="MINDY-3/4_CD"/>
</dbReference>